<evidence type="ECO:0000313" key="1">
    <source>
        <dbReference type="EMBL" id="KAL2860741.1"/>
    </source>
</evidence>
<gene>
    <name evidence="1" type="ORF">BJX67DRAFT_375870</name>
</gene>
<dbReference type="SUPFAM" id="SSF48452">
    <property type="entry name" value="TPR-like"/>
    <property type="match status" value="1"/>
</dbReference>
<dbReference type="Gene3D" id="1.25.40.10">
    <property type="entry name" value="Tetratricopeptide repeat domain"/>
    <property type="match status" value="1"/>
</dbReference>
<protein>
    <recommendedName>
        <fullName evidence="3">DUF924-domain-containing protein</fullName>
    </recommendedName>
</protein>
<comment type="caution">
    <text evidence="1">The sequence shown here is derived from an EMBL/GenBank/DDBJ whole genome shotgun (WGS) entry which is preliminary data.</text>
</comment>
<keyword evidence="2" id="KW-1185">Reference proteome</keyword>
<dbReference type="Pfam" id="PF06041">
    <property type="entry name" value="DUF924"/>
    <property type="match status" value="1"/>
</dbReference>
<sequence length="268" mass="30946">MSNKPKVNLSEFIAPSLPGRVYEFWFQHVSDERNLTLPTPEVFKPWFTKDAAFDFECAAQFKPILAAIHQAHPEPQTQAQAKSQAKEILDLIKPNSGVDWLGLIILLDQLPRNCYRGAESAIVFRYFDPIARVIAIRAVEKDIPSSSPEIRYRLTLRHWFYLPFMHSENVGDQELALEKYREMDEDVRRLLDEPPAKGLSEKEAACREILASNREAVEGISALNSRFQKEHQDIVVQFGRFPYRNKALNRISTPEEEKFLRENNISFA</sequence>
<dbReference type="GeneID" id="98146834"/>
<dbReference type="Gene3D" id="1.20.58.320">
    <property type="entry name" value="TPR-like"/>
    <property type="match status" value="1"/>
</dbReference>
<proteinExistence type="predicted"/>
<name>A0ABR4L8L0_9EURO</name>
<dbReference type="Proteomes" id="UP001610432">
    <property type="component" value="Unassembled WGS sequence"/>
</dbReference>
<dbReference type="InterPro" id="IPR010323">
    <property type="entry name" value="DUF924"/>
</dbReference>
<dbReference type="EMBL" id="JBFXLQ010000087">
    <property type="protein sequence ID" value="KAL2860741.1"/>
    <property type="molecule type" value="Genomic_DNA"/>
</dbReference>
<reference evidence="1 2" key="1">
    <citation type="submission" date="2024-07" db="EMBL/GenBank/DDBJ databases">
        <title>Section-level genome sequencing and comparative genomics of Aspergillus sections Usti and Cavernicolus.</title>
        <authorList>
            <consortium name="Lawrence Berkeley National Laboratory"/>
            <person name="Nybo J.L."/>
            <person name="Vesth T.C."/>
            <person name="Theobald S."/>
            <person name="Frisvad J.C."/>
            <person name="Larsen T.O."/>
            <person name="Kjaerboelling I."/>
            <person name="Rothschild-Mancinelli K."/>
            <person name="Lyhne E.K."/>
            <person name="Kogle M.E."/>
            <person name="Barry K."/>
            <person name="Clum A."/>
            <person name="Na H."/>
            <person name="Ledsgaard L."/>
            <person name="Lin J."/>
            <person name="Lipzen A."/>
            <person name="Kuo A."/>
            <person name="Riley R."/>
            <person name="Mondo S."/>
            <person name="Labutti K."/>
            <person name="Haridas S."/>
            <person name="Pangalinan J."/>
            <person name="Salamov A.A."/>
            <person name="Simmons B.A."/>
            <person name="Magnuson J.K."/>
            <person name="Chen J."/>
            <person name="Drula E."/>
            <person name="Henrissat B."/>
            <person name="Wiebenga A."/>
            <person name="Lubbers R.J."/>
            <person name="Gomes A.C."/>
            <person name="Macurrencykelacurrency M.R."/>
            <person name="Stajich J."/>
            <person name="Grigoriev I.V."/>
            <person name="Mortensen U.H."/>
            <person name="De Vries R.P."/>
            <person name="Baker S.E."/>
            <person name="Andersen M.R."/>
        </authorList>
    </citation>
    <scope>NUCLEOTIDE SEQUENCE [LARGE SCALE GENOMIC DNA]</scope>
    <source>
        <strain evidence="1 2">CBS 449.75</strain>
    </source>
</reference>
<evidence type="ECO:0008006" key="3">
    <source>
        <dbReference type="Google" id="ProtNLM"/>
    </source>
</evidence>
<accession>A0ABR4L8L0</accession>
<dbReference type="InterPro" id="IPR011990">
    <property type="entry name" value="TPR-like_helical_dom_sf"/>
</dbReference>
<organism evidence="1 2">
    <name type="scientific">Aspergillus lucknowensis</name>
    <dbReference type="NCBI Taxonomy" id="176173"/>
    <lineage>
        <taxon>Eukaryota</taxon>
        <taxon>Fungi</taxon>
        <taxon>Dikarya</taxon>
        <taxon>Ascomycota</taxon>
        <taxon>Pezizomycotina</taxon>
        <taxon>Eurotiomycetes</taxon>
        <taxon>Eurotiomycetidae</taxon>
        <taxon>Eurotiales</taxon>
        <taxon>Aspergillaceae</taxon>
        <taxon>Aspergillus</taxon>
        <taxon>Aspergillus subgen. Nidulantes</taxon>
    </lineage>
</organism>
<dbReference type="RefSeq" id="XP_070880635.1">
    <property type="nucleotide sequence ID" value="XM_071031762.1"/>
</dbReference>
<evidence type="ECO:0000313" key="2">
    <source>
        <dbReference type="Proteomes" id="UP001610432"/>
    </source>
</evidence>